<evidence type="ECO:0000256" key="7">
    <source>
        <dbReference type="ARBA" id="ARBA00022694"/>
    </source>
</evidence>
<evidence type="ECO:0000256" key="5">
    <source>
        <dbReference type="ARBA" id="ARBA00022679"/>
    </source>
</evidence>
<name>A0A9E7RRG6_METWO</name>
<dbReference type="InterPro" id="IPR006638">
    <property type="entry name" value="Elp3/MiaA/NifB-like_rSAM"/>
</dbReference>
<dbReference type="RefSeq" id="WP_074359780.1">
    <property type="nucleotide sequence ID" value="NZ_CP104550.1"/>
</dbReference>
<keyword evidence="7" id="KW-0819">tRNA processing</keyword>
<proteinExistence type="inferred from homology"/>
<dbReference type="SFLD" id="SFLDG01086">
    <property type="entry name" value="elongater_protein-like"/>
    <property type="match status" value="1"/>
</dbReference>
<dbReference type="PANTHER" id="PTHR11135:SF7">
    <property type="entry name" value="TRNA URIDINE(34) ACETYLTRANSFERASE"/>
    <property type="match status" value="1"/>
</dbReference>
<dbReference type="SUPFAM" id="SSF55729">
    <property type="entry name" value="Acyl-CoA N-acyltransferases (Nat)"/>
    <property type="match status" value="1"/>
</dbReference>
<dbReference type="InterPro" id="IPR032432">
    <property type="entry name" value="Radical_SAM_C"/>
</dbReference>
<keyword evidence="20" id="KW-1185">Reference proteome</keyword>
<evidence type="ECO:0000256" key="9">
    <source>
        <dbReference type="ARBA" id="ARBA00022884"/>
    </source>
</evidence>
<dbReference type="GO" id="GO:0005737">
    <property type="term" value="C:cytoplasm"/>
    <property type="evidence" value="ECO:0007669"/>
    <property type="project" value="TreeGrafter"/>
</dbReference>
<feature type="domain" description="Radical SAM core" evidence="17">
    <location>
        <begin position="67"/>
        <end position="350"/>
    </location>
</feature>
<dbReference type="InterPro" id="IPR058240">
    <property type="entry name" value="rSAM_sf"/>
</dbReference>
<dbReference type="PIRSF" id="PIRSF005669">
    <property type="entry name" value="Hist_AcTrfase_ELP3"/>
    <property type="match status" value="1"/>
</dbReference>
<evidence type="ECO:0000256" key="6">
    <source>
        <dbReference type="ARBA" id="ARBA00022691"/>
    </source>
</evidence>
<accession>A0A9E7RRG6</accession>
<keyword evidence="3" id="KW-0004">4Fe-4S</keyword>
<dbReference type="InterPro" id="IPR007197">
    <property type="entry name" value="rSAM"/>
</dbReference>
<evidence type="ECO:0000256" key="14">
    <source>
        <dbReference type="ARBA" id="ARBA00047372"/>
    </source>
</evidence>
<evidence type="ECO:0000256" key="4">
    <source>
        <dbReference type="ARBA" id="ARBA00022555"/>
    </source>
</evidence>
<evidence type="ECO:0000256" key="1">
    <source>
        <dbReference type="ARBA" id="ARBA00005217"/>
    </source>
</evidence>
<comment type="similarity">
    <text evidence="2">Belongs to the ELP3 family.</text>
</comment>
<dbReference type="SFLD" id="SFLDS00029">
    <property type="entry name" value="Radical_SAM"/>
    <property type="match status" value="1"/>
</dbReference>
<dbReference type="GO" id="GO:0002926">
    <property type="term" value="P:tRNA wobble base 5-methoxycarbonylmethyl-2-thiouridinylation"/>
    <property type="evidence" value="ECO:0007669"/>
    <property type="project" value="TreeGrafter"/>
</dbReference>
<gene>
    <name evidence="19" type="ORF">N5910_06120</name>
    <name evidence="18" type="ORF">U2150_04770</name>
</gene>
<evidence type="ECO:0000313" key="19">
    <source>
        <dbReference type="EMBL" id="UXH31120.1"/>
    </source>
</evidence>
<evidence type="ECO:0000259" key="17">
    <source>
        <dbReference type="PROSITE" id="PS51918"/>
    </source>
</evidence>
<evidence type="ECO:0000256" key="11">
    <source>
        <dbReference type="ARBA" id="ARBA00023014"/>
    </source>
</evidence>
<dbReference type="SFLD" id="SFLDF00344">
    <property type="entry name" value="ELP3-like"/>
    <property type="match status" value="1"/>
</dbReference>
<dbReference type="NCBIfam" id="TIGR01211">
    <property type="entry name" value="ELP3"/>
    <property type="match status" value="1"/>
</dbReference>
<dbReference type="AlphaFoldDB" id="A0A9E7RRG6"/>
<dbReference type="InterPro" id="IPR016181">
    <property type="entry name" value="Acyl_CoA_acyltransferase"/>
</dbReference>
<dbReference type="GO" id="GO:0051539">
    <property type="term" value="F:4 iron, 4 sulfur cluster binding"/>
    <property type="evidence" value="ECO:0007669"/>
    <property type="project" value="UniProtKB-KW"/>
</dbReference>
<dbReference type="Pfam" id="PF00583">
    <property type="entry name" value="Acetyltransf_1"/>
    <property type="match status" value="1"/>
</dbReference>
<keyword evidence="6" id="KW-0949">S-adenosyl-L-methionine</keyword>
<evidence type="ECO:0000256" key="15">
    <source>
        <dbReference type="PIRSR" id="PIRSR005669-1"/>
    </source>
</evidence>
<feature type="binding site" evidence="15">
    <location>
        <position position="84"/>
    </location>
    <ligand>
        <name>[4Fe-4S] cluster</name>
        <dbReference type="ChEBI" id="CHEBI:49883"/>
        <note>4Fe-4S-S-AdoMet</note>
    </ligand>
</feature>
<evidence type="ECO:0000259" key="16">
    <source>
        <dbReference type="PROSITE" id="PS51186"/>
    </source>
</evidence>
<dbReference type="Proteomes" id="UP001065373">
    <property type="component" value="Chromosome"/>
</dbReference>
<protein>
    <recommendedName>
        <fullName evidence="13">tRNA carboxymethyluridine synthase</fullName>
        <ecNumber evidence="13">2.3.1.311</ecNumber>
    </recommendedName>
</protein>
<sequence length="535" mass="62029">MRDACRLIIDDIISGKIKTGQDLERAKHRACREFKLKKFMSNSEILKYAEPDEKKLVEDILRKKPTRTISGVAVVAVMCQPHECPHGRCLYCPESDKAPPSYTGEEPAALRARMHEFHPYRQVYSRLEQLHSIGHPVDKVELIVMGGTFPSHSLCYQEWFISKCLEAMVDFGSELKDLKVTIPGYNGYVKVDDAQKYNESSPVRCVGMTFETRPDYCREEDVDRMLGLGVTRVELGVQTIYNYIYQRIKRGHSVADVIESNRILRDSGIKVAMHLMPGLFSDFERDLRIFRRIFNDPSFRPDMIKIYPCLVTRGSELYRMWEKGEYRPYSTEEAVDLIVEIKKMLPKWVRTMRIQRDIPSQLIVDGVRKSNLGELVYRRLEEEGFRCRCIRCREVGHLSRRGAEVDEESVTLMVEDYMATGGREFFLSQEDPVNDVLVGFLRLRFPSERAHRPEVDSRTALVRELHVYGSMIPIGEQRETVGQHRGYGEELLSEAEEISRENGMDRILVTSGIGAREYYRKFGYEREGPYMAKRL</sequence>
<dbReference type="EMBL" id="CP104550">
    <property type="protein sequence ID" value="UXH31120.1"/>
    <property type="molecule type" value="Genomic_DNA"/>
</dbReference>
<dbReference type="EMBL" id="JAXUHJ010000008">
    <property type="protein sequence ID" value="MEJ8542800.1"/>
    <property type="molecule type" value="Genomic_DNA"/>
</dbReference>
<evidence type="ECO:0000256" key="13">
    <source>
        <dbReference type="ARBA" id="ARBA00044771"/>
    </source>
</evidence>
<dbReference type="GO" id="GO:0000049">
    <property type="term" value="F:tRNA binding"/>
    <property type="evidence" value="ECO:0007669"/>
    <property type="project" value="UniProtKB-KW"/>
</dbReference>
<reference evidence="18 20" key="2">
    <citation type="submission" date="2023-12" db="EMBL/GenBank/DDBJ databases">
        <title>Phenotypic and Genomic Characterization of Methanothermobacter wolfeii Strain BSEL, a CO2-Capturing Archaeon with Minimal Nutrient Requirements.</title>
        <authorList>
            <person name="Ale Enriquez F."/>
            <person name="Ahring B.K."/>
        </authorList>
    </citation>
    <scope>NUCLEOTIDE SEQUENCE [LARGE SCALE GENOMIC DNA]</scope>
    <source>
        <strain evidence="18 20">BSEL-1</strain>
    </source>
</reference>
<keyword evidence="12" id="KW-0012">Acyltransferase</keyword>
<dbReference type="PROSITE" id="PS51186">
    <property type="entry name" value="GNAT"/>
    <property type="match status" value="1"/>
</dbReference>
<organism evidence="19">
    <name type="scientific">Methanothermobacter wolfeii</name>
    <name type="common">Methanobacterium wolfei</name>
    <dbReference type="NCBI Taxonomy" id="145261"/>
    <lineage>
        <taxon>Archaea</taxon>
        <taxon>Methanobacteriati</taxon>
        <taxon>Methanobacteriota</taxon>
        <taxon>Methanomada group</taxon>
        <taxon>Methanobacteria</taxon>
        <taxon>Methanobacteriales</taxon>
        <taxon>Methanobacteriaceae</taxon>
        <taxon>Methanothermobacter</taxon>
    </lineage>
</organism>
<dbReference type="Pfam" id="PF23613">
    <property type="entry name" value="ELP3_N"/>
    <property type="match status" value="1"/>
</dbReference>
<dbReference type="GO" id="GO:0106261">
    <property type="term" value="F:tRNA uridine(34) acetyltransferase activity"/>
    <property type="evidence" value="ECO:0007669"/>
    <property type="project" value="UniProtKB-EC"/>
</dbReference>
<evidence type="ECO:0000256" key="2">
    <source>
        <dbReference type="ARBA" id="ARBA00005494"/>
    </source>
</evidence>
<dbReference type="EC" id="2.3.1.311" evidence="13"/>
<comment type="cofactor">
    <cofactor evidence="15">
        <name>[4Fe-4S] cluster</name>
        <dbReference type="ChEBI" id="CHEBI:49883"/>
    </cofactor>
    <text evidence="15">Binds 1 [4Fe-4S] cluster. The cluster is coordinated with 3 cysteines and an exchangeable S-adenosyl-L-methionine.</text>
</comment>
<evidence type="ECO:0000256" key="8">
    <source>
        <dbReference type="ARBA" id="ARBA00022723"/>
    </source>
</evidence>
<feature type="binding site" evidence="15">
    <location>
        <position position="89"/>
    </location>
    <ligand>
        <name>[4Fe-4S] cluster</name>
        <dbReference type="ChEBI" id="CHEBI:49883"/>
        <note>4Fe-4S-S-AdoMet</note>
    </ligand>
</feature>
<comment type="catalytic activity">
    <reaction evidence="14">
        <text>uridine(34) in tRNA + acetyl-CoA + S-adenosyl-L-methionine + H2O = 5-(carboxymethyl)uridine(34) in tRNA + 5'-deoxyadenosine + L-methionine + CoA + 2 H(+)</text>
        <dbReference type="Rhea" id="RHEA:61020"/>
        <dbReference type="Rhea" id="RHEA-COMP:10407"/>
        <dbReference type="Rhea" id="RHEA-COMP:11727"/>
        <dbReference type="ChEBI" id="CHEBI:15377"/>
        <dbReference type="ChEBI" id="CHEBI:15378"/>
        <dbReference type="ChEBI" id="CHEBI:17319"/>
        <dbReference type="ChEBI" id="CHEBI:57287"/>
        <dbReference type="ChEBI" id="CHEBI:57288"/>
        <dbReference type="ChEBI" id="CHEBI:57844"/>
        <dbReference type="ChEBI" id="CHEBI:59789"/>
        <dbReference type="ChEBI" id="CHEBI:65315"/>
        <dbReference type="ChEBI" id="CHEBI:74882"/>
        <dbReference type="EC" id="2.3.1.311"/>
    </reaction>
    <physiologicalReaction direction="left-to-right" evidence="14">
        <dbReference type="Rhea" id="RHEA:61021"/>
    </physiologicalReaction>
</comment>
<dbReference type="InterPro" id="IPR013785">
    <property type="entry name" value="Aldolase_TIM"/>
</dbReference>
<dbReference type="SMART" id="SM00729">
    <property type="entry name" value="Elp3"/>
    <property type="match status" value="1"/>
</dbReference>
<feature type="binding site" evidence="15">
    <location>
        <position position="92"/>
    </location>
    <ligand>
        <name>[4Fe-4S] cluster</name>
        <dbReference type="ChEBI" id="CHEBI:49883"/>
        <note>4Fe-4S-S-AdoMet</note>
    </ligand>
</feature>
<evidence type="ECO:0000313" key="20">
    <source>
        <dbReference type="Proteomes" id="UP001369247"/>
    </source>
</evidence>
<dbReference type="Gene3D" id="3.40.630.30">
    <property type="match status" value="1"/>
</dbReference>
<keyword evidence="10 15" id="KW-0408">Iron</keyword>
<dbReference type="PROSITE" id="PS51918">
    <property type="entry name" value="RADICAL_SAM"/>
    <property type="match status" value="1"/>
</dbReference>
<keyword evidence="8 15" id="KW-0479">Metal-binding</keyword>
<reference evidence="19" key="1">
    <citation type="submission" date="2022-09" db="EMBL/GenBank/DDBJ databases">
        <title>Characterization of three MwoI isoschizomers from sequenced genome and metagenomes.</title>
        <authorList>
            <person name="Fomenkov A."/>
            <person name="Xu S.Y."/>
            <person name="Roberts R.J."/>
        </authorList>
    </citation>
    <scope>NUCLEOTIDE SEQUENCE</scope>
    <source>
        <strain evidence="19">DSM 2970</strain>
    </source>
</reference>
<dbReference type="GeneID" id="75106810"/>
<dbReference type="PANTHER" id="PTHR11135">
    <property type="entry name" value="HISTONE ACETYLTRANSFERASE-RELATED"/>
    <property type="match status" value="1"/>
</dbReference>
<dbReference type="SUPFAM" id="SSF102114">
    <property type="entry name" value="Radical SAM enzymes"/>
    <property type="match status" value="1"/>
</dbReference>
<keyword evidence="4" id="KW-0820">tRNA-binding</keyword>
<comment type="pathway">
    <text evidence="1">tRNA modification.</text>
</comment>
<dbReference type="GO" id="GO:0046872">
    <property type="term" value="F:metal ion binding"/>
    <property type="evidence" value="ECO:0007669"/>
    <property type="project" value="UniProtKB-KW"/>
</dbReference>
<dbReference type="Proteomes" id="UP001369247">
    <property type="component" value="Unassembled WGS sequence"/>
</dbReference>
<evidence type="ECO:0000313" key="18">
    <source>
        <dbReference type="EMBL" id="MEJ8542800.1"/>
    </source>
</evidence>
<dbReference type="Pfam" id="PF04055">
    <property type="entry name" value="Radical_SAM"/>
    <property type="match status" value="1"/>
</dbReference>
<keyword evidence="11 15" id="KW-0411">Iron-sulfur</keyword>
<dbReference type="Gene3D" id="3.20.20.70">
    <property type="entry name" value="Aldolase class I"/>
    <property type="match status" value="1"/>
</dbReference>
<evidence type="ECO:0000256" key="12">
    <source>
        <dbReference type="ARBA" id="ARBA00023315"/>
    </source>
</evidence>
<dbReference type="InterPro" id="IPR000182">
    <property type="entry name" value="GNAT_dom"/>
</dbReference>
<dbReference type="InterPro" id="IPR034687">
    <property type="entry name" value="ELP3-like"/>
</dbReference>
<keyword evidence="5" id="KW-0808">Transferase</keyword>
<evidence type="ECO:0000256" key="3">
    <source>
        <dbReference type="ARBA" id="ARBA00022485"/>
    </source>
</evidence>
<evidence type="ECO:0000256" key="10">
    <source>
        <dbReference type="ARBA" id="ARBA00023004"/>
    </source>
</evidence>
<feature type="domain" description="N-acetyltransferase" evidence="16">
    <location>
        <begin position="483"/>
        <end position="535"/>
    </location>
</feature>
<keyword evidence="9" id="KW-0694">RNA-binding</keyword>
<dbReference type="InterPro" id="IPR039661">
    <property type="entry name" value="ELP3"/>
</dbReference>
<dbReference type="InterPro" id="IPR056591">
    <property type="entry name" value="ELP3-like_N"/>
</dbReference>
<dbReference type="GeneID" id="58978820"/>
<dbReference type="Pfam" id="PF16199">
    <property type="entry name" value="Radical_SAM_C"/>
    <property type="match status" value="1"/>
</dbReference>